<evidence type="ECO:0000313" key="2">
    <source>
        <dbReference type="Proteomes" id="UP000077173"/>
    </source>
</evidence>
<sequence length="120" mass="12867">MRAQRKPVVVTGEENAAITSERLRITGILTSAEGRRNPDLALEMAESGLDVETAKRLLAKAPPAANPYLQAMDREGQIGLSAATVDISSDPKAARLKEIEVSIAALNAEKGWTKTARARE</sequence>
<proteinExistence type="predicted"/>
<accession>A0A176Z138</accession>
<dbReference type="GeneID" id="32581747"/>
<reference evidence="1 2" key="1">
    <citation type="submission" date="2016-02" db="EMBL/GenBank/DDBJ databases">
        <title>Draft genome sequence of the strain BR 10247T Bradyrhizobium neotropicale isolated from nodules of Centrolobium paraense.</title>
        <authorList>
            <person name="Simoes-Araujo J.L."/>
            <person name="Barauna A.C."/>
            <person name="Silva K."/>
            <person name="Zilli J.E."/>
        </authorList>
    </citation>
    <scope>NUCLEOTIDE SEQUENCE [LARGE SCALE GENOMIC DNA]</scope>
    <source>
        <strain evidence="1 2">BR 10247</strain>
    </source>
</reference>
<evidence type="ECO:0000313" key="1">
    <source>
        <dbReference type="EMBL" id="OAF14120.1"/>
    </source>
</evidence>
<protein>
    <submittedName>
        <fullName evidence="1">Uncharacterized protein</fullName>
    </submittedName>
</protein>
<name>A0A176Z138_9BRAD</name>
<organism evidence="1 2">
    <name type="scientific">Bradyrhizobium neotropicale</name>
    <dbReference type="NCBI Taxonomy" id="1497615"/>
    <lineage>
        <taxon>Bacteria</taxon>
        <taxon>Pseudomonadati</taxon>
        <taxon>Pseudomonadota</taxon>
        <taxon>Alphaproteobacteria</taxon>
        <taxon>Hyphomicrobiales</taxon>
        <taxon>Nitrobacteraceae</taxon>
        <taxon>Bradyrhizobium</taxon>
    </lineage>
</organism>
<gene>
    <name evidence="1" type="ORF">AXW67_00555</name>
</gene>
<comment type="caution">
    <text evidence="1">The sequence shown here is derived from an EMBL/GenBank/DDBJ whole genome shotgun (WGS) entry which is preliminary data.</text>
</comment>
<dbReference type="AlphaFoldDB" id="A0A176Z138"/>
<keyword evidence="2" id="KW-1185">Reference proteome</keyword>
<dbReference type="EMBL" id="LSEF01000071">
    <property type="protein sequence ID" value="OAF14120.1"/>
    <property type="molecule type" value="Genomic_DNA"/>
</dbReference>
<dbReference type="Proteomes" id="UP000077173">
    <property type="component" value="Unassembled WGS sequence"/>
</dbReference>